<dbReference type="OrthoDB" id="7492809at2759"/>
<evidence type="ECO:0000313" key="2">
    <source>
        <dbReference type="EMBL" id="ELU18240.1"/>
    </source>
</evidence>
<dbReference type="PANTHER" id="PTHR12766">
    <property type="entry name" value="DEATH DOMAIN-ASSOCIATED PROTEIN 6 DAXX"/>
    <property type="match status" value="1"/>
</dbReference>
<dbReference type="GO" id="GO:0050681">
    <property type="term" value="F:nuclear androgen receptor binding"/>
    <property type="evidence" value="ECO:0007669"/>
    <property type="project" value="TreeGrafter"/>
</dbReference>
<dbReference type="GO" id="GO:0003713">
    <property type="term" value="F:transcription coactivator activity"/>
    <property type="evidence" value="ECO:0007669"/>
    <property type="project" value="TreeGrafter"/>
</dbReference>
<feature type="non-terminal residue" evidence="2">
    <location>
        <position position="1"/>
    </location>
</feature>
<reference evidence="2" key="1">
    <citation type="journal article" date="2013" name="Nature">
        <title>Insights into bilaterian evolution from three spiralian genomes.</title>
        <authorList>
            <person name="Simakov O."/>
            <person name="Marletaz F."/>
            <person name="Cho S.J."/>
            <person name="Edsinger-Gonzales E."/>
            <person name="Havlak P."/>
            <person name="Hellsten U."/>
            <person name="Kuo D.H."/>
            <person name="Larsson T."/>
            <person name="Lv J."/>
            <person name="Arendt D."/>
            <person name="Savage R."/>
            <person name="Osoegawa K."/>
            <person name="de Jong P."/>
            <person name="Grimwood J."/>
            <person name="Chapman J.A."/>
            <person name="Shapiro H."/>
            <person name="Aerts A."/>
            <person name="Otillar R.P."/>
            <person name="Terry A.Y."/>
            <person name="Boore J.L."/>
            <person name="Grigoriev I.V."/>
            <person name="Lindberg D.R."/>
            <person name="Seaver E.C."/>
            <person name="Weisblat D.A."/>
            <person name="Putnam N.H."/>
            <person name="Rokhsar D.S."/>
        </authorList>
    </citation>
    <scope>NUCLEOTIDE SEQUENCE</scope>
    <source>
        <strain evidence="2">I ESC-2004</strain>
    </source>
</reference>
<feature type="domain" description="Daxx histone-binding" evidence="1">
    <location>
        <begin position="90"/>
        <end position="169"/>
    </location>
</feature>
<dbReference type="Gene3D" id="1.20.58.2170">
    <property type="match status" value="1"/>
</dbReference>
<dbReference type="GO" id="GO:0042981">
    <property type="term" value="P:regulation of apoptotic process"/>
    <property type="evidence" value="ECO:0007669"/>
    <property type="project" value="TreeGrafter"/>
</dbReference>
<dbReference type="GO" id="GO:0006334">
    <property type="term" value="P:nucleosome assembly"/>
    <property type="evidence" value="ECO:0007669"/>
    <property type="project" value="TreeGrafter"/>
</dbReference>
<sequence>LERKELSIDELADEDTSYLLIDRFKKRFVKVWNKLCEVKGRESTTGRATERKFFYAGSKYPEIDKRIQRFINRKKEFPDYHDIHRIVSACNEKFDLHLNKSYIAQIAKETFVDVGQRLQERRQEDFAENFGCQLTDELKSSKDPALNDAELSRRLASNKKLGNSKMEEVGLWCVFSFRVIAFFR</sequence>
<dbReference type="OMA" id="ENDPECG"/>
<organism evidence="2">
    <name type="scientific">Capitella teleta</name>
    <name type="common">Polychaete worm</name>
    <dbReference type="NCBI Taxonomy" id="283909"/>
    <lineage>
        <taxon>Eukaryota</taxon>
        <taxon>Metazoa</taxon>
        <taxon>Spiralia</taxon>
        <taxon>Lophotrochozoa</taxon>
        <taxon>Annelida</taxon>
        <taxon>Polychaeta</taxon>
        <taxon>Sedentaria</taxon>
        <taxon>Scolecida</taxon>
        <taxon>Capitellidae</taxon>
        <taxon>Capitella</taxon>
    </lineage>
</organism>
<dbReference type="Pfam" id="PF20920">
    <property type="entry name" value="DAXX_hist_bd"/>
    <property type="match status" value="1"/>
</dbReference>
<dbReference type="HOGENOM" id="CLU_1478643_0_0_1"/>
<dbReference type="GO" id="GO:0016605">
    <property type="term" value="C:PML body"/>
    <property type="evidence" value="ECO:0007669"/>
    <property type="project" value="TreeGrafter"/>
</dbReference>
<dbReference type="STRING" id="283909.R7VM53"/>
<dbReference type="InterPro" id="IPR046378">
    <property type="entry name" value="DAXX_histone-bd"/>
</dbReference>
<name>R7VM53_CAPTE</name>
<evidence type="ECO:0000259" key="1">
    <source>
        <dbReference type="Pfam" id="PF20920"/>
    </source>
</evidence>
<dbReference type="GO" id="GO:0042393">
    <property type="term" value="F:histone binding"/>
    <property type="evidence" value="ECO:0007669"/>
    <property type="project" value="InterPro"/>
</dbReference>
<dbReference type="GO" id="GO:0003714">
    <property type="term" value="F:transcription corepressor activity"/>
    <property type="evidence" value="ECO:0007669"/>
    <property type="project" value="TreeGrafter"/>
</dbReference>
<dbReference type="EMBL" id="KB292024">
    <property type="protein sequence ID" value="ELU18240.1"/>
    <property type="molecule type" value="Genomic_DNA"/>
</dbReference>
<dbReference type="PANTHER" id="PTHR12766:SF7">
    <property type="entry name" value="DEATH DOMAIN-ASSOCIATED PROTEIN 6"/>
    <property type="match status" value="1"/>
</dbReference>
<proteinExistence type="predicted"/>
<gene>
    <name evidence="2" type="ORF">CAPTEDRAFT_143542</name>
</gene>
<dbReference type="InterPro" id="IPR046426">
    <property type="entry name" value="DAXX_histone-bd_sf"/>
</dbReference>
<accession>R7VM53</accession>
<dbReference type="AlphaFoldDB" id="R7VM53"/>
<protein>
    <recommendedName>
        <fullName evidence="1">Daxx histone-binding domain-containing protein</fullName>
    </recommendedName>
</protein>